<sequence length="165" mass="19532">MAKIVSKSRKKPAKTIAFPEWLLKTNRNEITYSWTRREWLRRLSYFTKPHQYEGIPKTNFTYGPGSWGKLRNRYRVVDSILYTGKQIQNSILRGNWHAAVEFLKILLTQHLNRSHLRFIFQSIHTVLLNHPSSSPRLASHFESLTSSFKDFSRPSRRMENNVNNN</sequence>
<accession>A0AAN9VZC8</accession>
<evidence type="ECO:0000313" key="1">
    <source>
        <dbReference type="EMBL" id="KAK7871511.1"/>
    </source>
</evidence>
<comment type="caution">
    <text evidence="1">The sequence shown here is derived from an EMBL/GenBank/DDBJ whole genome shotgun (WGS) entry which is preliminary data.</text>
</comment>
<name>A0AAN9VZC8_9ORTH</name>
<dbReference type="EMBL" id="JAZDUA010000038">
    <property type="protein sequence ID" value="KAK7871511.1"/>
    <property type="molecule type" value="Genomic_DNA"/>
</dbReference>
<dbReference type="Proteomes" id="UP001378592">
    <property type="component" value="Unassembled WGS sequence"/>
</dbReference>
<proteinExistence type="predicted"/>
<keyword evidence="2" id="KW-1185">Reference proteome</keyword>
<protein>
    <submittedName>
        <fullName evidence="1">Uncharacterized protein</fullName>
    </submittedName>
</protein>
<dbReference type="AlphaFoldDB" id="A0AAN9VZC8"/>
<evidence type="ECO:0000313" key="2">
    <source>
        <dbReference type="Proteomes" id="UP001378592"/>
    </source>
</evidence>
<reference evidence="1 2" key="1">
    <citation type="submission" date="2024-03" db="EMBL/GenBank/DDBJ databases">
        <title>The genome assembly and annotation of the cricket Gryllus longicercus Weissman &amp; Gray.</title>
        <authorList>
            <person name="Szrajer S."/>
            <person name="Gray D."/>
            <person name="Ylla G."/>
        </authorList>
    </citation>
    <scope>NUCLEOTIDE SEQUENCE [LARGE SCALE GENOMIC DNA]</scope>
    <source>
        <strain evidence="1">DAG 2021-001</strain>
        <tissue evidence="1">Whole body minus gut</tissue>
    </source>
</reference>
<gene>
    <name evidence="1" type="ORF">R5R35_010227</name>
</gene>
<organism evidence="1 2">
    <name type="scientific">Gryllus longicercus</name>
    <dbReference type="NCBI Taxonomy" id="2509291"/>
    <lineage>
        <taxon>Eukaryota</taxon>
        <taxon>Metazoa</taxon>
        <taxon>Ecdysozoa</taxon>
        <taxon>Arthropoda</taxon>
        <taxon>Hexapoda</taxon>
        <taxon>Insecta</taxon>
        <taxon>Pterygota</taxon>
        <taxon>Neoptera</taxon>
        <taxon>Polyneoptera</taxon>
        <taxon>Orthoptera</taxon>
        <taxon>Ensifera</taxon>
        <taxon>Gryllidea</taxon>
        <taxon>Grylloidea</taxon>
        <taxon>Gryllidae</taxon>
        <taxon>Gryllinae</taxon>
        <taxon>Gryllus</taxon>
    </lineage>
</organism>